<dbReference type="PROSITE" id="PS50081">
    <property type="entry name" value="ZF_DAG_PE_2"/>
    <property type="match status" value="1"/>
</dbReference>
<keyword evidence="1" id="KW-0479">Metal-binding</keyword>
<evidence type="ECO:0000256" key="4">
    <source>
        <dbReference type="SAM" id="MobiDB-lite"/>
    </source>
</evidence>
<dbReference type="PANTHER" id="PTHR46199">
    <property type="entry name" value="RAC GTPASE-ACTIVATING PROTEIN 1"/>
    <property type="match status" value="1"/>
</dbReference>
<dbReference type="Gene3D" id="1.10.555.10">
    <property type="entry name" value="Rho GTPase activation protein"/>
    <property type="match status" value="1"/>
</dbReference>
<feature type="region of interest" description="Disordered" evidence="4">
    <location>
        <begin position="572"/>
        <end position="596"/>
    </location>
</feature>
<keyword evidence="2" id="KW-0862">Zinc</keyword>
<dbReference type="PROSITE" id="PS00479">
    <property type="entry name" value="ZF_DAG_PE_1"/>
    <property type="match status" value="1"/>
</dbReference>
<dbReference type="InterPro" id="IPR046349">
    <property type="entry name" value="C1-like_sf"/>
</dbReference>
<gene>
    <name evidence="8" type="primary">LOC102808315</name>
</gene>
<dbReference type="PANTHER" id="PTHR46199:SF3">
    <property type="entry name" value="RAC GTPASE-ACTIVATING PROTEIN 1"/>
    <property type="match status" value="1"/>
</dbReference>
<dbReference type="PROSITE" id="PS50238">
    <property type="entry name" value="RHOGAP"/>
    <property type="match status" value="1"/>
</dbReference>
<dbReference type="SMART" id="SM00109">
    <property type="entry name" value="C1"/>
    <property type="match status" value="1"/>
</dbReference>
<feature type="compositionally biased region" description="Polar residues" evidence="4">
    <location>
        <begin position="572"/>
        <end position="581"/>
    </location>
</feature>
<proteinExistence type="predicted"/>
<reference evidence="8" key="1">
    <citation type="submission" date="2025-08" db="UniProtKB">
        <authorList>
            <consortium name="RefSeq"/>
        </authorList>
    </citation>
    <scope>IDENTIFICATION</scope>
    <source>
        <tissue evidence="8">Testes</tissue>
    </source>
</reference>
<dbReference type="Pfam" id="PF00620">
    <property type="entry name" value="RhoGAP"/>
    <property type="match status" value="1"/>
</dbReference>
<protein>
    <submittedName>
        <fullName evidence="8">Rac GTPase-activating protein 1-like</fullName>
    </submittedName>
</protein>
<dbReference type="GeneID" id="102808315"/>
<organism evidence="7 8">
    <name type="scientific">Saccoglossus kowalevskii</name>
    <name type="common">Acorn worm</name>
    <dbReference type="NCBI Taxonomy" id="10224"/>
    <lineage>
        <taxon>Eukaryota</taxon>
        <taxon>Metazoa</taxon>
        <taxon>Hemichordata</taxon>
        <taxon>Enteropneusta</taxon>
        <taxon>Harrimaniidae</taxon>
        <taxon>Saccoglossus</taxon>
    </lineage>
</organism>
<keyword evidence="3" id="KW-0175">Coiled coil</keyword>
<dbReference type="CDD" id="cd04382">
    <property type="entry name" value="RhoGAP_MgcRacGAP"/>
    <property type="match status" value="1"/>
</dbReference>
<evidence type="ECO:0000313" key="7">
    <source>
        <dbReference type="Proteomes" id="UP000694865"/>
    </source>
</evidence>
<dbReference type="InterPro" id="IPR008936">
    <property type="entry name" value="Rho_GTPase_activation_prot"/>
</dbReference>
<evidence type="ECO:0000256" key="3">
    <source>
        <dbReference type="SAM" id="Coils"/>
    </source>
</evidence>
<dbReference type="Pfam" id="PF00130">
    <property type="entry name" value="C1_1"/>
    <property type="match status" value="1"/>
</dbReference>
<dbReference type="InterPro" id="IPR000198">
    <property type="entry name" value="RhoGAP_dom"/>
</dbReference>
<dbReference type="SMART" id="SM00324">
    <property type="entry name" value="RhoGAP"/>
    <property type="match status" value="1"/>
</dbReference>
<dbReference type="RefSeq" id="XP_006821621.1">
    <property type="nucleotide sequence ID" value="XM_006821558.1"/>
</dbReference>
<dbReference type="CDD" id="cd20821">
    <property type="entry name" value="C1_MgcRacGAP"/>
    <property type="match status" value="1"/>
</dbReference>
<evidence type="ECO:0000256" key="2">
    <source>
        <dbReference type="ARBA" id="ARBA00022833"/>
    </source>
</evidence>
<evidence type="ECO:0000313" key="8">
    <source>
        <dbReference type="RefSeq" id="XP_006821621.1"/>
    </source>
</evidence>
<name>A0ABM0MNN0_SACKO</name>
<dbReference type="SUPFAM" id="SSF57889">
    <property type="entry name" value="Cysteine-rich domain"/>
    <property type="match status" value="1"/>
</dbReference>
<dbReference type="SUPFAM" id="SSF48350">
    <property type="entry name" value="GTPase activation domain, GAP"/>
    <property type="match status" value="1"/>
</dbReference>
<dbReference type="Gene3D" id="3.30.60.20">
    <property type="match status" value="1"/>
</dbReference>
<evidence type="ECO:0000259" key="5">
    <source>
        <dbReference type="PROSITE" id="PS50081"/>
    </source>
</evidence>
<feature type="domain" description="Rho-GAP" evidence="6">
    <location>
        <begin position="309"/>
        <end position="499"/>
    </location>
</feature>
<keyword evidence="7" id="KW-1185">Reference proteome</keyword>
<feature type="region of interest" description="Disordered" evidence="4">
    <location>
        <begin position="111"/>
        <end position="167"/>
    </location>
</feature>
<feature type="domain" description="Phorbol-ester/DAG-type" evidence="5">
    <location>
        <begin position="243"/>
        <end position="292"/>
    </location>
</feature>
<dbReference type="Proteomes" id="UP000694865">
    <property type="component" value="Unplaced"/>
</dbReference>
<evidence type="ECO:0000256" key="1">
    <source>
        <dbReference type="ARBA" id="ARBA00022723"/>
    </source>
</evidence>
<sequence length="596" mass="66076">MKVVELQQKISKLQAERDTYEVTLKHARNQLDVEMKKRQKSEVNKDALDRQLALVRELLGDGNRMSLLNDEERQSLAFLSATNLNTHTPKRLSTVDESADLLSASDVSYDHTEEDLDDTDVSFLRDGRPWHRSSPPKTKKRPSAPPIEYDDQQLKNKKVKRTSKVTTTEADTSIVTRTTVSVPHSGPITATTHIETVRSPPRQRLLSRDSIDSDDYAWSECRPVSTTDLRNTPGTPIGRGRRAHSFCSKTIIKPESCNPCQKRIGFGKIALKCTDCRAVCHPDCKELVPLPCVPTMKTPGTGPKKHGPMSLEQYTPNTSPMVPALVIHCCTEVESRGLSEQGIYRVSGAGGQVKELKEKMLKGKGNPNLYRVNDIHVVCGVLKDFLRSLSEPIVTYKLHADFVKAGQYCDDSDAQTAIYQAVSELPQSNRDTLAYIILHLQRVSESKVCKMPATNLAKVFGPTLIGHDNPEPTPMQMLEDAKKQAKVMEHLLAMPQDFWNAFIDVDTENGIIYNHNTHCTPESKPTPSSMLGPLTTPGNGMTPYRTASASSVASTAGSVSKKISVFSKTPMTPRFGSTKSKNSARPRHFFSSPKLI</sequence>
<evidence type="ECO:0000259" key="6">
    <source>
        <dbReference type="PROSITE" id="PS50238"/>
    </source>
</evidence>
<accession>A0ABM0MNN0</accession>
<dbReference type="InterPro" id="IPR002219">
    <property type="entry name" value="PKC_DAG/PE"/>
</dbReference>
<feature type="coiled-coil region" evidence="3">
    <location>
        <begin position="3"/>
        <end position="30"/>
    </location>
</feature>